<feature type="region of interest" description="Disordered" evidence="1">
    <location>
        <begin position="62"/>
        <end position="91"/>
    </location>
</feature>
<dbReference type="Proteomes" id="UP001596540">
    <property type="component" value="Unassembled WGS sequence"/>
</dbReference>
<evidence type="ECO:0000256" key="2">
    <source>
        <dbReference type="SAM" id="Phobius"/>
    </source>
</evidence>
<dbReference type="PANTHER" id="PTHR40763">
    <property type="entry name" value="MEMBRANE PROTEIN-RELATED"/>
    <property type="match status" value="1"/>
</dbReference>
<feature type="transmembrane region" description="Helical" evidence="2">
    <location>
        <begin position="121"/>
        <end position="139"/>
    </location>
</feature>
<keyword evidence="2" id="KW-1133">Transmembrane helix</keyword>
<name>A0ABW2KL71_9ACTN</name>
<evidence type="ECO:0000313" key="4">
    <source>
        <dbReference type="EMBL" id="MFC7330129.1"/>
    </source>
</evidence>
<feature type="transmembrane region" description="Helical" evidence="2">
    <location>
        <begin position="97"/>
        <end position="115"/>
    </location>
</feature>
<protein>
    <submittedName>
        <fullName evidence="4">DUF1707 domain-containing protein</fullName>
    </submittedName>
</protein>
<dbReference type="InterPro" id="IPR012551">
    <property type="entry name" value="DUF1707_SHOCT-like"/>
</dbReference>
<feature type="region of interest" description="Disordered" evidence="1">
    <location>
        <begin position="144"/>
        <end position="177"/>
    </location>
</feature>
<keyword evidence="2" id="KW-0812">Transmembrane</keyword>
<feature type="compositionally biased region" description="Basic and acidic residues" evidence="1">
    <location>
        <begin position="144"/>
        <end position="169"/>
    </location>
</feature>
<reference evidence="5" key="1">
    <citation type="journal article" date="2019" name="Int. J. Syst. Evol. Microbiol.">
        <title>The Global Catalogue of Microorganisms (GCM) 10K type strain sequencing project: providing services to taxonomists for standard genome sequencing and annotation.</title>
        <authorList>
            <consortium name="The Broad Institute Genomics Platform"/>
            <consortium name="The Broad Institute Genome Sequencing Center for Infectious Disease"/>
            <person name="Wu L."/>
            <person name="Ma J."/>
        </authorList>
    </citation>
    <scope>NUCLEOTIDE SEQUENCE [LARGE SCALE GENOMIC DNA]</scope>
    <source>
        <strain evidence="5">CGMCC 4.7382</strain>
    </source>
</reference>
<sequence length="177" mass="19457">MDDGRVPQDQLRASDADRDAVAARLADALAEGRLDLSEYDDRLHHAMRSKTMGELRALTADLPEPAPAPEESVALTDLGRAPSGPGRQNRLEPWRGLAGLTVILVGIWGVTSVIAGQLLPFWPLWPLGFMLIFTVANALGGGDRPENWEDQIRAREERRRMRDRDRRDLGPGSSGEG</sequence>
<proteinExistence type="predicted"/>
<gene>
    <name evidence="4" type="ORF">ACFQRF_20570</name>
</gene>
<dbReference type="RefSeq" id="WP_379872769.1">
    <property type="nucleotide sequence ID" value="NZ_JBHTBH010000010.1"/>
</dbReference>
<dbReference type="Pfam" id="PF08044">
    <property type="entry name" value="DUF1707"/>
    <property type="match status" value="1"/>
</dbReference>
<evidence type="ECO:0000256" key="1">
    <source>
        <dbReference type="SAM" id="MobiDB-lite"/>
    </source>
</evidence>
<organism evidence="4 5">
    <name type="scientific">Marinactinospora rubrisoli</name>
    <dbReference type="NCBI Taxonomy" id="2715399"/>
    <lineage>
        <taxon>Bacteria</taxon>
        <taxon>Bacillati</taxon>
        <taxon>Actinomycetota</taxon>
        <taxon>Actinomycetes</taxon>
        <taxon>Streptosporangiales</taxon>
        <taxon>Nocardiopsidaceae</taxon>
        <taxon>Marinactinospora</taxon>
    </lineage>
</organism>
<evidence type="ECO:0000313" key="5">
    <source>
        <dbReference type="Proteomes" id="UP001596540"/>
    </source>
</evidence>
<dbReference type="PANTHER" id="PTHR40763:SF4">
    <property type="entry name" value="DUF1707 DOMAIN-CONTAINING PROTEIN"/>
    <property type="match status" value="1"/>
</dbReference>
<keyword evidence="2" id="KW-0472">Membrane</keyword>
<evidence type="ECO:0000259" key="3">
    <source>
        <dbReference type="Pfam" id="PF08044"/>
    </source>
</evidence>
<comment type="caution">
    <text evidence="4">The sequence shown here is derived from an EMBL/GenBank/DDBJ whole genome shotgun (WGS) entry which is preliminary data.</text>
</comment>
<accession>A0ABW2KL71</accession>
<keyword evidence="5" id="KW-1185">Reference proteome</keyword>
<dbReference type="EMBL" id="JBHTBH010000010">
    <property type="protein sequence ID" value="MFC7330129.1"/>
    <property type="molecule type" value="Genomic_DNA"/>
</dbReference>
<feature type="domain" description="DUF1707" evidence="3">
    <location>
        <begin position="11"/>
        <end position="63"/>
    </location>
</feature>